<reference evidence="5 6" key="1">
    <citation type="submission" date="2019-08" db="EMBL/GenBank/DDBJ databases">
        <title>Phlebobacter frassis gen. nov. sp. nov., a new member of family Sphingobacteriaceae isolated from sand fly rearing media.</title>
        <authorList>
            <person name="Kakumanu M.L."/>
            <person name="Marayati B.F."/>
            <person name="Wada-Katsumata A."/>
            <person name="Wasserberg G."/>
            <person name="Schal C."/>
            <person name="Apperson C.S."/>
            <person name="Ponnusamy L."/>
        </authorList>
    </citation>
    <scope>NUCLEOTIDE SEQUENCE [LARGE SCALE GENOMIC DNA]</scope>
    <source>
        <strain evidence="5 6">SSI9</strain>
    </source>
</reference>
<dbReference type="PROSITE" id="PS51118">
    <property type="entry name" value="HTH_HXLR"/>
    <property type="match status" value="1"/>
</dbReference>
<gene>
    <name evidence="5" type="ORF">FXV77_21630</name>
</gene>
<accession>A0A5D4GQ16</accession>
<evidence type="ECO:0000256" key="2">
    <source>
        <dbReference type="ARBA" id="ARBA00023125"/>
    </source>
</evidence>
<dbReference type="RefSeq" id="WP_148921330.1">
    <property type="nucleotide sequence ID" value="NZ_VTAV01000031.1"/>
</dbReference>
<keyword evidence="3" id="KW-0804">Transcription</keyword>
<keyword evidence="2" id="KW-0238">DNA-binding</keyword>
<keyword evidence="1" id="KW-0805">Transcription regulation</keyword>
<dbReference type="EMBL" id="VTAV01000031">
    <property type="protein sequence ID" value="TYR30826.1"/>
    <property type="molecule type" value="Genomic_DNA"/>
</dbReference>
<dbReference type="SUPFAM" id="SSF46785">
    <property type="entry name" value="Winged helix' DNA-binding domain"/>
    <property type="match status" value="1"/>
</dbReference>
<proteinExistence type="predicted"/>
<dbReference type="InterPro" id="IPR002577">
    <property type="entry name" value="HTH_HxlR"/>
</dbReference>
<comment type="caution">
    <text evidence="5">The sequence shown here is derived from an EMBL/GenBank/DDBJ whole genome shotgun (WGS) entry which is preliminary data.</text>
</comment>
<protein>
    <submittedName>
        <fullName evidence="5">Helix-turn-helix transcriptional regulator</fullName>
    </submittedName>
</protein>
<dbReference type="Proteomes" id="UP000322362">
    <property type="component" value="Unassembled WGS sequence"/>
</dbReference>
<dbReference type="Pfam" id="PF01638">
    <property type="entry name" value="HxlR"/>
    <property type="match status" value="1"/>
</dbReference>
<dbReference type="PANTHER" id="PTHR33204">
    <property type="entry name" value="TRANSCRIPTIONAL REGULATOR, MARR FAMILY"/>
    <property type="match status" value="1"/>
</dbReference>
<keyword evidence="6" id="KW-1185">Reference proteome</keyword>
<dbReference type="PANTHER" id="PTHR33204:SF18">
    <property type="entry name" value="TRANSCRIPTIONAL REGULATORY PROTEIN"/>
    <property type="match status" value="1"/>
</dbReference>
<organism evidence="5 6">
    <name type="scientific">Sphingobacterium phlebotomi</name>
    <dbReference type="NCBI Taxonomy" id="2605433"/>
    <lineage>
        <taxon>Bacteria</taxon>
        <taxon>Pseudomonadati</taxon>
        <taxon>Bacteroidota</taxon>
        <taxon>Sphingobacteriia</taxon>
        <taxon>Sphingobacteriales</taxon>
        <taxon>Sphingobacteriaceae</taxon>
        <taxon>Sphingobacterium</taxon>
    </lineage>
</organism>
<evidence type="ECO:0000256" key="3">
    <source>
        <dbReference type="ARBA" id="ARBA00023163"/>
    </source>
</evidence>
<sequence length="137" mass="15948">MTHNQEKKVDNYLRLQQSFLLKSSLDTSCILNQSLALIANKWTLLVLMALMQGVKRTNELQKQINDISPKMLNETLKRLVDYKMVQRKVYPEVPPRVEYCLTKFGKSTADPLAVLLDWSVENEETLRSLFEQFNKKA</sequence>
<name>A0A5D4GQ16_9SPHI</name>
<dbReference type="Gene3D" id="1.10.10.10">
    <property type="entry name" value="Winged helix-like DNA-binding domain superfamily/Winged helix DNA-binding domain"/>
    <property type="match status" value="1"/>
</dbReference>
<dbReference type="GO" id="GO:0003677">
    <property type="term" value="F:DNA binding"/>
    <property type="evidence" value="ECO:0007669"/>
    <property type="project" value="UniProtKB-KW"/>
</dbReference>
<evidence type="ECO:0000259" key="4">
    <source>
        <dbReference type="PROSITE" id="PS51118"/>
    </source>
</evidence>
<feature type="domain" description="HTH hxlR-type" evidence="4">
    <location>
        <begin position="29"/>
        <end position="127"/>
    </location>
</feature>
<dbReference type="InterPro" id="IPR036388">
    <property type="entry name" value="WH-like_DNA-bd_sf"/>
</dbReference>
<evidence type="ECO:0000313" key="5">
    <source>
        <dbReference type="EMBL" id="TYR30826.1"/>
    </source>
</evidence>
<dbReference type="InterPro" id="IPR036390">
    <property type="entry name" value="WH_DNA-bd_sf"/>
</dbReference>
<evidence type="ECO:0000256" key="1">
    <source>
        <dbReference type="ARBA" id="ARBA00023015"/>
    </source>
</evidence>
<evidence type="ECO:0000313" key="6">
    <source>
        <dbReference type="Proteomes" id="UP000322362"/>
    </source>
</evidence>
<dbReference type="AlphaFoldDB" id="A0A5D4GQ16"/>